<feature type="non-terminal residue" evidence="2">
    <location>
        <position position="58"/>
    </location>
</feature>
<accession>A0A3B0SSR0</accession>
<name>A0A3B0SSR0_9ZZZZ</name>
<gene>
    <name evidence="2" type="ORF">MNBD_ACTINO01-1221</name>
</gene>
<dbReference type="EMBL" id="UOEI01000532">
    <property type="protein sequence ID" value="VAW07520.1"/>
    <property type="molecule type" value="Genomic_DNA"/>
</dbReference>
<dbReference type="InterPro" id="IPR037171">
    <property type="entry name" value="NagB/RpiA_transferase-like"/>
</dbReference>
<reference evidence="2" key="1">
    <citation type="submission" date="2018-06" db="EMBL/GenBank/DDBJ databases">
        <authorList>
            <person name="Zhirakovskaya E."/>
        </authorList>
    </citation>
    <scope>NUCLEOTIDE SEQUENCE</scope>
</reference>
<dbReference type="SUPFAM" id="SSF100950">
    <property type="entry name" value="NagB/RpiA/CoA transferase-like"/>
    <property type="match status" value="1"/>
</dbReference>
<dbReference type="InterPro" id="IPR006148">
    <property type="entry name" value="Glc/Gal-6P_isomerase"/>
</dbReference>
<sequence>MEFIVFPNLDDVADHAAELVAAEITAHDHVVLGLAGGSTPRATYQALASRDLNWATTS</sequence>
<dbReference type="Pfam" id="PF01182">
    <property type="entry name" value="Glucosamine_iso"/>
    <property type="match status" value="1"/>
</dbReference>
<protein>
    <recommendedName>
        <fullName evidence="1">Glucosamine/galactosamine-6-phosphate isomerase domain-containing protein</fullName>
    </recommendedName>
</protein>
<evidence type="ECO:0000259" key="1">
    <source>
        <dbReference type="Pfam" id="PF01182"/>
    </source>
</evidence>
<proteinExistence type="predicted"/>
<dbReference type="Gene3D" id="3.40.50.1360">
    <property type="match status" value="1"/>
</dbReference>
<organism evidence="2">
    <name type="scientific">hydrothermal vent metagenome</name>
    <dbReference type="NCBI Taxonomy" id="652676"/>
    <lineage>
        <taxon>unclassified sequences</taxon>
        <taxon>metagenomes</taxon>
        <taxon>ecological metagenomes</taxon>
    </lineage>
</organism>
<feature type="domain" description="Glucosamine/galactosamine-6-phosphate isomerase" evidence="1">
    <location>
        <begin position="10"/>
        <end position="55"/>
    </location>
</feature>
<dbReference type="AlphaFoldDB" id="A0A3B0SSR0"/>
<evidence type="ECO:0000313" key="2">
    <source>
        <dbReference type="EMBL" id="VAW07520.1"/>
    </source>
</evidence>
<dbReference type="GO" id="GO:0005975">
    <property type="term" value="P:carbohydrate metabolic process"/>
    <property type="evidence" value="ECO:0007669"/>
    <property type="project" value="InterPro"/>
</dbReference>